<proteinExistence type="inferred from homology"/>
<dbReference type="STRING" id="1095629.A0A0C9XE85"/>
<dbReference type="PRINTS" id="PR00385">
    <property type="entry name" value="P450"/>
</dbReference>
<comment type="pathway">
    <text evidence="2">Secondary metabolite biosynthesis.</text>
</comment>
<comment type="similarity">
    <text evidence="3 10">Belongs to the cytochrome P450 family.</text>
</comment>
<comment type="cofactor">
    <cofactor evidence="1 9">
        <name>heme</name>
        <dbReference type="ChEBI" id="CHEBI:30413"/>
    </cofactor>
</comment>
<dbReference type="InterPro" id="IPR017972">
    <property type="entry name" value="Cyt_P450_CS"/>
</dbReference>
<keyword evidence="12" id="KW-1185">Reference proteome</keyword>
<dbReference type="Proteomes" id="UP000054477">
    <property type="component" value="Unassembled WGS sequence"/>
</dbReference>
<evidence type="ECO:0000256" key="1">
    <source>
        <dbReference type="ARBA" id="ARBA00001971"/>
    </source>
</evidence>
<evidence type="ECO:0000256" key="2">
    <source>
        <dbReference type="ARBA" id="ARBA00005179"/>
    </source>
</evidence>
<keyword evidence="6 10" id="KW-0560">Oxidoreductase</keyword>
<evidence type="ECO:0000313" key="11">
    <source>
        <dbReference type="EMBL" id="KIK03216.1"/>
    </source>
</evidence>
<dbReference type="InterPro" id="IPR036396">
    <property type="entry name" value="Cyt_P450_sf"/>
</dbReference>
<dbReference type="GO" id="GO:0020037">
    <property type="term" value="F:heme binding"/>
    <property type="evidence" value="ECO:0007669"/>
    <property type="project" value="InterPro"/>
</dbReference>
<dbReference type="SUPFAM" id="SSF48264">
    <property type="entry name" value="Cytochrome P450"/>
    <property type="match status" value="1"/>
</dbReference>
<name>A0A0C9XE85_9AGAR</name>
<evidence type="ECO:0000256" key="6">
    <source>
        <dbReference type="ARBA" id="ARBA00023002"/>
    </source>
</evidence>
<dbReference type="PROSITE" id="PS00086">
    <property type="entry name" value="CYTOCHROME_P450"/>
    <property type="match status" value="1"/>
</dbReference>
<organism evidence="11 12">
    <name type="scientific">Laccaria amethystina LaAM-08-1</name>
    <dbReference type="NCBI Taxonomy" id="1095629"/>
    <lineage>
        <taxon>Eukaryota</taxon>
        <taxon>Fungi</taxon>
        <taxon>Dikarya</taxon>
        <taxon>Basidiomycota</taxon>
        <taxon>Agaricomycotina</taxon>
        <taxon>Agaricomycetes</taxon>
        <taxon>Agaricomycetidae</taxon>
        <taxon>Agaricales</taxon>
        <taxon>Agaricineae</taxon>
        <taxon>Hydnangiaceae</taxon>
        <taxon>Laccaria</taxon>
    </lineage>
</organism>
<dbReference type="GO" id="GO:0016705">
    <property type="term" value="F:oxidoreductase activity, acting on paired donors, with incorporation or reduction of molecular oxygen"/>
    <property type="evidence" value="ECO:0007669"/>
    <property type="project" value="InterPro"/>
</dbReference>
<dbReference type="Pfam" id="PF00067">
    <property type="entry name" value="p450"/>
    <property type="match status" value="1"/>
</dbReference>
<sequence length="512" mass="57546">MLSPNVLTTAIVVAFVIVLYRRAQRNKSGLPLPPGPKKWPFIGSLLSLPTSFEWETYAHWSEVYNSDILHVDAAGTSIIIVNSHQVATELFEKRSAIYSSRIWSTMVNELIGFDWLFGFMAYGEQWKERRRLFQHHFHPLDTSSHQPIELEYTHKMLRRLADTPDKFGEHLRHMMGAITISIAYGIKIQPDNDPHIEIAEKALIGLAAGAQPGAFLVESFPVLKYVPAWFPGAEFKRKARMWRAWTKKMVEAPFLAAQRQIAEGTATPSFTSMSLNNLDETRDNTHERQVIKDTAASFFVGGADTTVAAMNTFILAMVCYPEVQAKAQEEIDRVLGAGHLPNFADEPSLPYVAAVVKEFVRWQAVTPLAIPHFLSEDDEYNGYHLPAGSVVVGNAWAILRDKEEYPEPSVFRPERFLKDGKLDSDIREPLAAFGFGRRVCPGKHIATSTLWITVASILTTFKTSKAINADGKVIEPSQEYISSMILHPVPFKCTIKPRSKEAEMLIRSSLDC</sequence>
<keyword evidence="4 9" id="KW-0349">Heme</keyword>
<evidence type="ECO:0000256" key="7">
    <source>
        <dbReference type="ARBA" id="ARBA00023004"/>
    </source>
</evidence>
<evidence type="ECO:0000256" key="10">
    <source>
        <dbReference type="RuleBase" id="RU000461"/>
    </source>
</evidence>
<dbReference type="InterPro" id="IPR001128">
    <property type="entry name" value="Cyt_P450"/>
</dbReference>
<dbReference type="GO" id="GO:0005506">
    <property type="term" value="F:iron ion binding"/>
    <property type="evidence" value="ECO:0007669"/>
    <property type="project" value="InterPro"/>
</dbReference>
<evidence type="ECO:0000256" key="4">
    <source>
        <dbReference type="ARBA" id="ARBA00022617"/>
    </source>
</evidence>
<accession>A0A0C9XE85</accession>
<dbReference type="AlphaFoldDB" id="A0A0C9XE85"/>
<evidence type="ECO:0000256" key="3">
    <source>
        <dbReference type="ARBA" id="ARBA00010617"/>
    </source>
</evidence>
<protein>
    <recommendedName>
        <fullName evidence="13">Cytochrome P450</fullName>
    </recommendedName>
</protein>
<keyword evidence="7 9" id="KW-0408">Iron</keyword>
<reference evidence="12" key="2">
    <citation type="submission" date="2015-01" db="EMBL/GenBank/DDBJ databases">
        <title>Evolutionary Origins and Diversification of the Mycorrhizal Mutualists.</title>
        <authorList>
            <consortium name="DOE Joint Genome Institute"/>
            <consortium name="Mycorrhizal Genomics Consortium"/>
            <person name="Kohler A."/>
            <person name="Kuo A."/>
            <person name="Nagy L.G."/>
            <person name="Floudas D."/>
            <person name="Copeland A."/>
            <person name="Barry K.W."/>
            <person name="Cichocki N."/>
            <person name="Veneault-Fourrey C."/>
            <person name="LaButti K."/>
            <person name="Lindquist E.A."/>
            <person name="Lipzen A."/>
            <person name="Lundell T."/>
            <person name="Morin E."/>
            <person name="Murat C."/>
            <person name="Riley R."/>
            <person name="Ohm R."/>
            <person name="Sun H."/>
            <person name="Tunlid A."/>
            <person name="Henrissat B."/>
            <person name="Grigoriev I.V."/>
            <person name="Hibbett D.S."/>
            <person name="Martin F."/>
        </authorList>
    </citation>
    <scope>NUCLEOTIDE SEQUENCE [LARGE SCALE GENOMIC DNA]</scope>
    <source>
        <strain evidence="12">LaAM-08-1</strain>
    </source>
</reference>
<gene>
    <name evidence="11" type="ORF">K443DRAFT_95549</name>
</gene>
<dbReference type="OrthoDB" id="2789670at2759"/>
<dbReference type="GO" id="GO:0004497">
    <property type="term" value="F:monooxygenase activity"/>
    <property type="evidence" value="ECO:0007669"/>
    <property type="project" value="UniProtKB-KW"/>
</dbReference>
<dbReference type="PRINTS" id="PR00463">
    <property type="entry name" value="EP450I"/>
</dbReference>
<keyword evidence="8 10" id="KW-0503">Monooxygenase</keyword>
<keyword evidence="5 9" id="KW-0479">Metal-binding</keyword>
<evidence type="ECO:0000313" key="12">
    <source>
        <dbReference type="Proteomes" id="UP000054477"/>
    </source>
</evidence>
<dbReference type="CDD" id="cd11065">
    <property type="entry name" value="CYP64-like"/>
    <property type="match status" value="1"/>
</dbReference>
<feature type="binding site" description="axial binding residue" evidence="9">
    <location>
        <position position="440"/>
    </location>
    <ligand>
        <name>heme</name>
        <dbReference type="ChEBI" id="CHEBI:30413"/>
    </ligand>
    <ligandPart>
        <name>Fe</name>
        <dbReference type="ChEBI" id="CHEBI:18248"/>
    </ligandPart>
</feature>
<dbReference type="EMBL" id="KN838582">
    <property type="protein sequence ID" value="KIK03216.1"/>
    <property type="molecule type" value="Genomic_DNA"/>
</dbReference>
<evidence type="ECO:0008006" key="13">
    <source>
        <dbReference type="Google" id="ProtNLM"/>
    </source>
</evidence>
<dbReference type="PANTHER" id="PTHR46300:SF7">
    <property type="entry name" value="P450, PUTATIVE (EUROFUNG)-RELATED"/>
    <property type="match status" value="1"/>
</dbReference>
<dbReference type="Gene3D" id="1.10.630.10">
    <property type="entry name" value="Cytochrome P450"/>
    <property type="match status" value="1"/>
</dbReference>
<evidence type="ECO:0000256" key="8">
    <source>
        <dbReference type="ARBA" id="ARBA00023033"/>
    </source>
</evidence>
<evidence type="ECO:0000256" key="9">
    <source>
        <dbReference type="PIRSR" id="PIRSR602401-1"/>
    </source>
</evidence>
<dbReference type="PANTHER" id="PTHR46300">
    <property type="entry name" value="P450, PUTATIVE (EUROFUNG)-RELATED-RELATED"/>
    <property type="match status" value="1"/>
</dbReference>
<reference evidence="11 12" key="1">
    <citation type="submission" date="2014-04" db="EMBL/GenBank/DDBJ databases">
        <authorList>
            <consortium name="DOE Joint Genome Institute"/>
            <person name="Kuo A."/>
            <person name="Kohler A."/>
            <person name="Nagy L.G."/>
            <person name="Floudas D."/>
            <person name="Copeland A."/>
            <person name="Barry K.W."/>
            <person name="Cichocki N."/>
            <person name="Veneault-Fourrey C."/>
            <person name="LaButti K."/>
            <person name="Lindquist E.A."/>
            <person name="Lipzen A."/>
            <person name="Lundell T."/>
            <person name="Morin E."/>
            <person name="Murat C."/>
            <person name="Sun H."/>
            <person name="Tunlid A."/>
            <person name="Henrissat B."/>
            <person name="Grigoriev I.V."/>
            <person name="Hibbett D.S."/>
            <person name="Martin F."/>
            <person name="Nordberg H.P."/>
            <person name="Cantor M.N."/>
            <person name="Hua S.X."/>
        </authorList>
    </citation>
    <scope>NUCLEOTIDE SEQUENCE [LARGE SCALE GENOMIC DNA]</scope>
    <source>
        <strain evidence="11 12">LaAM-08-1</strain>
    </source>
</reference>
<dbReference type="InterPro" id="IPR002401">
    <property type="entry name" value="Cyt_P450_E_grp-I"/>
</dbReference>
<evidence type="ECO:0000256" key="5">
    <source>
        <dbReference type="ARBA" id="ARBA00022723"/>
    </source>
</evidence>
<dbReference type="InterPro" id="IPR050364">
    <property type="entry name" value="Cytochrome_P450_fung"/>
</dbReference>
<dbReference type="HOGENOM" id="CLU_001570_2_3_1"/>